<proteinExistence type="predicted"/>
<dbReference type="AlphaFoldDB" id="A0A1H7XDP5"/>
<dbReference type="EMBL" id="FOAF01000010">
    <property type="protein sequence ID" value="SEM32002.1"/>
    <property type="molecule type" value="Genomic_DNA"/>
</dbReference>
<gene>
    <name evidence="1" type="ORF">SAMN05661044_04856</name>
</gene>
<accession>A0A1H7XDP5</accession>
<evidence type="ECO:0000313" key="1">
    <source>
        <dbReference type="EMBL" id="SEM32002.1"/>
    </source>
</evidence>
<dbReference type="Proteomes" id="UP000199421">
    <property type="component" value="Unassembled WGS sequence"/>
</dbReference>
<protein>
    <submittedName>
        <fullName evidence="1">Uncharacterized protein</fullName>
    </submittedName>
</protein>
<evidence type="ECO:0000313" key="2">
    <source>
        <dbReference type="Proteomes" id="UP000199421"/>
    </source>
</evidence>
<organism evidence="1 2">
    <name type="scientific">Olivibacter domesticus</name>
    <name type="common">Pseudosphingobacterium domesticum</name>
    <dbReference type="NCBI Taxonomy" id="407022"/>
    <lineage>
        <taxon>Bacteria</taxon>
        <taxon>Pseudomonadati</taxon>
        <taxon>Bacteroidota</taxon>
        <taxon>Sphingobacteriia</taxon>
        <taxon>Sphingobacteriales</taxon>
        <taxon>Sphingobacteriaceae</taxon>
        <taxon>Olivibacter</taxon>
    </lineage>
</organism>
<keyword evidence="2" id="KW-1185">Reference proteome</keyword>
<dbReference type="RefSeq" id="WP_093330376.1">
    <property type="nucleotide sequence ID" value="NZ_FOAF01000010.1"/>
</dbReference>
<reference evidence="2" key="1">
    <citation type="submission" date="2016-10" db="EMBL/GenBank/DDBJ databases">
        <authorList>
            <person name="Varghese N."/>
            <person name="Submissions S."/>
        </authorList>
    </citation>
    <scope>NUCLEOTIDE SEQUENCE [LARGE SCALE GENOMIC DNA]</scope>
    <source>
        <strain evidence="2">DSM 18733</strain>
    </source>
</reference>
<dbReference type="OrthoDB" id="793707at2"/>
<sequence>MIVQTQPGLIALEHKRNIHSIEDLSSYYWEFFDATDYEHHLLRNEEVFRTVISNGIYSGIHAENDIYQLELNRRLMDIAWLYLECLENGDSIFEPYLPQNPYMQKFHYQCESTYYYDQNSDVVLIQDDNRPNPFTAKKEYREVITRYKGEVRWLTPSEIAHPHWFYAQLFNKRRYPQWLELLDTWAEYTLIERSICEKLDGGDVYDTFVFFQKLTEITHLLFIDRCKMDNPD</sequence>
<name>A0A1H7XDP5_OLID1</name>
<dbReference type="STRING" id="407022.SAMN05661044_04856"/>